<evidence type="ECO:0000313" key="7">
    <source>
        <dbReference type="EMBL" id="OQR99757.1"/>
    </source>
</evidence>
<comment type="caution">
    <text evidence="7">The sequence shown here is derived from an EMBL/GenBank/DDBJ whole genome shotgun (WGS) entry which is preliminary data.</text>
</comment>
<feature type="transmembrane region" description="Helical" evidence="5">
    <location>
        <begin position="219"/>
        <end position="241"/>
    </location>
</feature>
<keyword evidence="8" id="KW-1185">Reference proteome</keyword>
<evidence type="ECO:0000256" key="5">
    <source>
        <dbReference type="SAM" id="Phobius"/>
    </source>
</evidence>
<feature type="transmembrane region" description="Helical" evidence="5">
    <location>
        <begin position="422"/>
        <end position="441"/>
    </location>
</feature>
<evidence type="ECO:0000256" key="3">
    <source>
        <dbReference type="ARBA" id="ARBA00022989"/>
    </source>
</evidence>
<feature type="transmembrane region" description="Helical" evidence="5">
    <location>
        <begin position="61"/>
        <end position="81"/>
    </location>
</feature>
<evidence type="ECO:0000256" key="4">
    <source>
        <dbReference type="ARBA" id="ARBA00023136"/>
    </source>
</evidence>
<name>A0A1V9ZP42_9STRA</name>
<evidence type="ECO:0000259" key="6">
    <source>
        <dbReference type="Pfam" id="PF13906"/>
    </source>
</evidence>
<feature type="transmembrane region" description="Helical" evidence="5">
    <location>
        <begin position="253"/>
        <end position="275"/>
    </location>
</feature>
<keyword evidence="4 5" id="KW-0472">Membrane</keyword>
<comment type="subcellular location">
    <subcellularLocation>
        <location evidence="1">Membrane</location>
        <topology evidence="1">Multi-pass membrane protein</topology>
    </subcellularLocation>
</comment>
<dbReference type="GO" id="GO:0015171">
    <property type="term" value="F:amino acid transmembrane transporter activity"/>
    <property type="evidence" value="ECO:0007669"/>
    <property type="project" value="TreeGrafter"/>
</dbReference>
<feature type="transmembrane region" description="Helical" evidence="5">
    <location>
        <begin position="399"/>
        <end position="416"/>
    </location>
</feature>
<feature type="transmembrane region" description="Helical" evidence="5">
    <location>
        <begin position="478"/>
        <end position="498"/>
    </location>
</feature>
<evidence type="ECO:0000313" key="8">
    <source>
        <dbReference type="Proteomes" id="UP000243217"/>
    </source>
</evidence>
<feature type="domain" description="Cationic amino acid transporter C-terminal" evidence="6">
    <location>
        <begin position="453"/>
        <end position="503"/>
    </location>
</feature>
<dbReference type="InterPro" id="IPR029485">
    <property type="entry name" value="CAT_C"/>
</dbReference>
<accession>A0A1V9ZP42</accession>
<feature type="transmembrane region" description="Helical" evidence="5">
    <location>
        <begin position="371"/>
        <end position="390"/>
    </location>
</feature>
<dbReference type="Gene3D" id="1.20.1740.10">
    <property type="entry name" value="Amino acid/polyamine transporter I"/>
    <property type="match status" value="1"/>
</dbReference>
<sequence>MLWKQLWQRKTLEAILAEEKDAKLERQLTLLDLIAIGIGGTVGTGVFATTGLIIANSAGPAAVVSWILGGFVCLLNGFAYMELSCIIPSSGSTYAYAYHALGELPAAIAGWLLFLEYGISGAGVARSWGLKVQLFAQSMFPEYSFQWLNEDYYSLASVVVQGISVVIMIFGLPIGKKFVNFVTFVKVCLVLFIISAGLAVYNPVNMTPFLPTQYGERGLMLGVTQAFFGYIGFDEVCCLAAEAKNPQAVMPKAVIGTILGTMILSTMASLTLAGMQPCEDIVDFATAFEVNQLPSAAMIVRVGEILTMPVVVLISFLAQPRVTYAMAIDGLLPPIFAKVDAHGNLLDGTLIAGALCTVVALVVPFEHLWDLISFAILVAFNMSNTSLILLRTRAESNHSVVPLVILAGTSMFTLQYSGDSTVWLVIALLQIVGVIVASTQLKMATPSLDEKIFRVPCMPWLPVLAMTLNWYLVSQMALETLVLGLAWMVLGALSYFMYGYSHSIHRERNPFIASPPHSHELHPLIL</sequence>
<dbReference type="Proteomes" id="UP000243217">
    <property type="component" value="Unassembled WGS sequence"/>
</dbReference>
<evidence type="ECO:0000256" key="2">
    <source>
        <dbReference type="ARBA" id="ARBA00022692"/>
    </source>
</evidence>
<dbReference type="PANTHER" id="PTHR43243">
    <property type="entry name" value="INNER MEMBRANE TRANSPORTER YGJI-RELATED"/>
    <property type="match status" value="1"/>
</dbReference>
<feature type="transmembrane region" description="Helical" evidence="5">
    <location>
        <begin position="30"/>
        <end position="55"/>
    </location>
</feature>
<dbReference type="InterPro" id="IPR002293">
    <property type="entry name" value="AA/rel_permease1"/>
</dbReference>
<organism evidence="7 8">
    <name type="scientific">Thraustotheca clavata</name>
    <dbReference type="NCBI Taxonomy" id="74557"/>
    <lineage>
        <taxon>Eukaryota</taxon>
        <taxon>Sar</taxon>
        <taxon>Stramenopiles</taxon>
        <taxon>Oomycota</taxon>
        <taxon>Saprolegniomycetes</taxon>
        <taxon>Saprolegniales</taxon>
        <taxon>Achlyaceae</taxon>
        <taxon>Thraustotheca</taxon>
    </lineage>
</organism>
<feature type="transmembrane region" description="Helical" evidence="5">
    <location>
        <begin position="453"/>
        <end position="472"/>
    </location>
</feature>
<gene>
    <name evidence="7" type="ORF">THRCLA_06405</name>
</gene>
<dbReference type="PANTHER" id="PTHR43243:SF82">
    <property type="entry name" value="CATIONIC AMINO ACID TRANSPORTER C-TERMINAL DOMAIN-CONTAINING PROTEIN"/>
    <property type="match status" value="1"/>
</dbReference>
<dbReference type="AlphaFoldDB" id="A0A1V9ZP42"/>
<dbReference type="GO" id="GO:0016020">
    <property type="term" value="C:membrane"/>
    <property type="evidence" value="ECO:0007669"/>
    <property type="project" value="UniProtKB-SubCell"/>
</dbReference>
<evidence type="ECO:0000256" key="1">
    <source>
        <dbReference type="ARBA" id="ARBA00004141"/>
    </source>
</evidence>
<feature type="transmembrane region" description="Helical" evidence="5">
    <location>
        <begin position="345"/>
        <end position="365"/>
    </location>
</feature>
<keyword evidence="3 5" id="KW-1133">Transmembrane helix</keyword>
<dbReference type="OrthoDB" id="5982228at2759"/>
<proteinExistence type="predicted"/>
<keyword evidence="2 5" id="KW-0812">Transmembrane</keyword>
<dbReference type="EMBL" id="JNBS01001784">
    <property type="protein sequence ID" value="OQR99757.1"/>
    <property type="molecule type" value="Genomic_DNA"/>
</dbReference>
<dbReference type="STRING" id="74557.A0A1V9ZP42"/>
<feature type="transmembrane region" description="Helical" evidence="5">
    <location>
        <begin position="295"/>
        <end position="318"/>
    </location>
</feature>
<feature type="transmembrane region" description="Helical" evidence="5">
    <location>
        <begin position="152"/>
        <end position="171"/>
    </location>
</feature>
<dbReference type="Pfam" id="PF13520">
    <property type="entry name" value="AA_permease_2"/>
    <property type="match status" value="1"/>
</dbReference>
<dbReference type="Pfam" id="PF13906">
    <property type="entry name" value="AA_permease_C"/>
    <property type="match status" value="1"/>
</dbReference>
<protein>
    <submittedName>
        <fullName evidence="7">Amino Acid-Polyamine-Organocation (APC) Family</fullName>
    </submittedName>
</protein>
<feature type="transmembrane region" description="Helical" evidence="5">
    <location>
        <begin position="178"/>
        <end position="199"/>
    </location>
</feature>
<reference evidence="7 8" key="1">
    <citation type="journal article" date="2014" name="Genome Biol. Evol.">
        <title>The secreted proteins of Achlya hypogyna and Thraustotheca clavata identify the ancestral oomycete secretome and reveal gene acquisitions by horizontal gene transfer.</title>
        <authorList>
            <person name="Misner I."/>
            <person name="Blouin N."/>
            <person name="Leonard G."/>
            <person name="Richards T.A."/>
            <person name="Lane C.E."/>
        </authorList>
    </citation>
    <scope>NUCLEOTIDE SEQUENCE [LARGE SCALE GENOMIC DNA]</scope>
    <source>
        <strain evidence="7 8">ATCC 34112</strain>
    </source>
</reference>
<dbReference type="PIRSF" id="PIRSF006060">
    <property type="entry name" value="AA_transporter"/>
    <property type="match status" value="1"/>
</dbReference>